<proteinExistence type="predicted"/>
<dbReference type="EMBL" id="CP023483">
    <property type="protein sequence ID" value="ATF26123.1"/>
    <property type="molecule type" value="Genomic_DNA"/>
</dbReference>
<accession>A0A291KFY6</accession>
<dbReference type="Gene3D" id="2.40.128.20">
    <property type="match status" value="1"/>
</dbReference>
<dbReference type="STRING" id="2756.BFR44_09760"/>
<evidence type="ECO:0000313" key="1">
    <source>
        <dbReference type="EMBL" id="ATF26123.1"/>
    </source>
</evidence>
<organism evidence="1 2">
    <name type="scientific">Brochothrix thermosphacta</name>
    <name type="common">Microbacterium thermosphactum</name>
    <dbReference type="NCBI Taxonomy" id="2756"/>
    <lineage>
        <taxon>Bacteria</taxon>
        <taxon>Bacillati</taxon>
        <taxon>Bacillota</taxon>
        <taxon>Bacilli</taxon>
        <taxon>Bacillales</taxon>
        <taxon>Listeriaceae</taxon>
        <taxon>Brochothrix</taxon>
    </lineage>
</organism>
<dbReference type="InterPro" id="IPR015231">
    <property type="entry name" value="DUF1934"/>
</dbReference>
<sequence>MNLNCKKQSKNHLFVIKWHMVLFLEGVDNMTNKNNEMKRQPVKINLVTEITGEQEEKVAQFFEGSVYEDGATLYLRYNEYMDGNEVRTTIKLMADRALIIRRGAINMNLPLVPETTSVGTYETSQGKMRLATKRTMIHRKQVTDRIYQIELHYDLHSEDGQHSMGTFQMKFRIEEEITNEY</sequence>
<keyword evidence="2" id="KW-1185">Reference proteome</keyword>
<dbReference type="InterPro" id="IPR012674">
    <property type="entry name" value="Calycin"/>
</dbReference>
<name>A0A291KFY6_BROTH</name>
<gene>
    <name evidence="1" type="ORF">CNY62_06810</name>
</gene>
<dbReference type="AlphaFoldDB" id="A0A291KFY6"/>
<protein>
    <submittedName>
        <fullName evidence="1">DUF1934 domain-containing protein</fullName>
    </submittedName>
</protein>
<dbReference type="Proteomes" id="UP000243591">
    <property type="component" value="Chromosome"/>
</dbReference>
<dbReference type="KEGG" id="bths:CNY62_06810"/>
<dbReference type="Pfam" id="PF09148">
    <property type="entry name" value="DUF1934"/>
    <property type="match status" value="1"/>
</dbReference>
<dbReference type="SUPFAM" id="SSF50814">
    <property type="entry name" value="Lipocalins"/>
    <property type="match status" value="1"/>
</dbReference>
<reference evidence="1 2" key="1">
    <citation type="submission" date="2017-09" db="EMBL/GenBank/DDBJ databases">
        <title>Complete Genome Sequences of Two Strains of the Meat Spoilage Bacterium Brochothrix thermosphacta Isolated from Ground Chicken.</title>
        <authorList>
            <person name="Paoli G.C."/>
            <person name="Wijey C."/>
            <person name="Chen C.-Y."/>
            <person name="Nguyen L."/>
            <person name="Yan X."/>
            <person name="Irwin P.L."/>
        </authorList>
    </citation>
    <scope>NUCLEOTIDE SEQUENCE [LARGE SCALE GENOMIC DNA]</scope>
    <source>
        <strain evidence="1 2">BI</strain>
    </source>
</reference>
<evidence type="ECO:0000313" key="2">
    <source>
        <dbReference type="Proteomes" id="UP000243591"/>
    </source>
</evidence>